<keyword evidence="3" id="KW-0804">Transcription</keyword>
<proteinExistence type="predicted"/>
<dbReference type="SMART" id="SM00066">
    <property type="entry name" value="GAL4"/>
    <property type="match status" value="1"/>
</dbReference>
<organism evidence="7 8">
    <name type="scientific">Emergomyces pasteurianus Ep9510</name>
    <dbReference type="NCBI Taxonomy" id="1447872"/>
    <lineage>
        <taxon>Eukaryota</taxon>
        <taxon>Fungi</taxon>
        <taxon>Dikarya</taxon>
        <taxon>Ascomycota</taxon>
        <taxon>Pezizomycotina</taxon>
        <taxon>Eurotiomycetes</taxon>
        <taxon>Eurotiomycetidae</taxon>
        <taxon>Onygenales</taxon>
        <taxon>Ajellomycetaceae</taxon>
        <taxon>Emergomyces</taxon>
    </lineage>
</organism>
<dbReference type="PANTHER" id="PTHR31069">
    <property type="entry name" value="OLEATE-ACTIVATED TRANSCRIPTION FACTOR 1-RELATED"/>
    <property type="match status" value="1"/>
</dbReference>
<feature type="compositionally biased region" description="Low complexity" evidence="5">
    <location>
        <begin position="299"/>
        <end position="311"/>
    </location>
</feature>
<feature type="compositionally biased region" description="Low complexity" evidence="5">
    <location>
        <begin position="225"/>
        <end position="238"/>
    </location>
</feature>
<accession>A0A1J9QK47</accession>
<dbReference type="CDD" id="cd00067">
    <property type="entry name" value="GAL4"/>
    <property type="match status" value="1"/>
</dbReference>
<dbReference type="InterPro" id="IPR050675">
    <property type="entry name" value="OAF3"/>
</dbReference>
<evidence type="ECO:0000256" key="3">
    <source>
        <dbReference type="ARBA" id="ARBA00023163"/>
    </source>
</evidence>
<dbReference type="GO" id="GO:0000978">
    <property type="term" value="F:RNA polymerase II cis-regulatory region sequence-specific DNA binding"/>
    <property type="evidence" value="ECO:0007669"/>
    <property type="project" value="TreeGrafter"/>
</dbReference>
<reference evidence="7 8" key="1">
    <citation type="submission" date="2015-07" db="EMBL/GenBank/DDBJ databases">
        <title>Emmonsia species relationships and genome sequence.</title>
        <authorList>
            <consortium name="The Broad Institute Genomics Platform"/>
            <person name="Cuomo C.A."/>
            <person name="Munoz J.F."/>
            <person name="Imamovic A."/>
            <person name="Priest M.E."/>
            <person name="Young S."/>
            <person name="Clay O.K."/>
            <person name="McEwen J.G."/>
        </authorList>
    </citation>
    <scope>NUCLEOTIDE SEQUENCE [LARGE SCALE GENOMIC DNA]</scope>
    <source>
        <strain evidence="7 8">UAMH 9510</strain>
    </source>
</reference>
<dbReference type="GO" id="GO:0045944">
    <property type="term" value="P:positive regulation of transcription by RNA polymerase II"/>
    <property type="evidence" value="ECO:0007669"/>
    <property type="project" value="TreeGrafter"/>
</dbReference>
<comment type="caution">
    <text evidence="7">The sequence shown here is derived from an EMBL/GenBank/DDBJ whole genome shotgun (WGS) entry which is preliminary data.</text>
</comment>
<evidence type="ECO:0000313" key="7">
    <source>
        <dbReference type="EMBL" id="OJD16268.1"/>
    </source>
</evidence>
<dbReference type="EMBL" id="LGRN01000116">
    <property type="protein sequence ID" value="OJD16268.1"/>
    <property type="molecule type" value="Genomic_DNA"/>
</dbReference>
<keyword evidence="8" id="KW-1185">Reference proteome</keyword>
<feature type="region of interest" description="Disordered" evidence="5">
    <location>
        <begin position="215"/>
        <end position="238"/>
    </location>
</feature>
<evidence type="ECO:0000259" key="6">
    <source>
        <dbReference type="PROSITE" id="PS50048"/>
    </source>
</evidence>
<protein>
    <recommendedName>
        <fullName evidence="6">Zn(2)-C6 fungal-type domain-containing protein</fullName>
    </recommendedName>
</protein>
<dbReference type="Gene3D" id="4.10.240.10">
    <property type="entry name" value="Zn(2)-C6 fungal-type DNA-binding domain"/>
    <property type="match status" value="1"/>
</dbReference>
<dbReference type="PANTHER" id="PTHR31069:SF12">
    <property type="entry name" value="TRANSCRIPTION FACTOR DOMAIN-CONTAINING PROTEIN"/>
    <property type="match status" value="1"/>
</dbReference>
<evidence type="ECO:0000256" key="2">
    <source>
        <dbReference type="ARBA" id="ARBA00023125"/>
    </source>
</evidence>
<dbReference type="Proteomes" id="UP000182235">
    <property type="component" value="Unassembled WGS sequence"/>
</dbReference>
<dbReference type="AlphaFoldDB" id="A0A1J9QK47"/>
<dbReference type="Pfam" id="PF00172">
    <property type="entry name" value="Zn_clus"/>
    <property type="match status" value="1"/>
</dbReference>
<feature type="region of interest" description="Disordered" evidence="5">
    <location>
        <begin position="297"/>
        <end position="327"/>
    </location>
</feature>
<feature type="domain" description="Zn(2)-C6 fungal-type" evidence="6">
    <location>
        <begin position="8"/>
        <end position="38"/>
    </location>
</feature>
<dbReference type="InterPro" id="IPR036864">
    <property type="entry name" value="Zn2-C6_fun-type_DNA-bd_sf"/>
</dbReference>
<dbReference type="SUPFAM" id="SSF57701">
    <property type="entry name" value="Zn2/Cys6 DNA-binding domain"/>
    <property type="match status" value="1"/>
</dbReference>
<dbReference type="OrthoDB" id="4216928at2759"/>
<evidence type="ECO:0000256" key="4">
    <source>
        <dbReference type="ARBA" id="ARBA00023242"/>
    </source>
</evidence>
<dbReference type="PROSITE" id="PS50048">
    <property type="entry name" value="ZN2_CY6_FUNGAL_2"/>
    <property type="match status" value="1"/>
</dbReference>
<keyword evidence="1" id="KW-0805">Transcription regulation</keyword>
<sequence>MAKSRRKACSPCVKAKRHCDLRIPQCRRCSVRGFECLYGAGAVPQDQSGPDYPFTNDELLFNFSSLDGPILPDPGALNRSDQLLIALGPVHPNSGGLTQGGHLATPSTLDYDSYTEIPLLSTSESNRQPDVAPSGATFDAAVLQLYVSEVKKWLQQWVTKGSNPFIHPQLYYENFPSEIQDAYSCCSIYSTKNSKNQRTVLRIIEQKVAILMGIHHQQPPPPQPQRQEQQQQQQQFPPTLSLSQHLTRVQCLLIYQIIRLFDSDIRQQSLAEQDAPILNAWILEMWDSLMKSGLDVYHSDSSNPSSSSSTSGQTQKKQRDPHSQASPATNWKEWVLVESVRRTLITAHGITGVYDTMKLGITVCPGGESFIASAAVWDAPSAYRWEKVWQERERRYLISKDSLPLLVCQARASDVDEFGKVLLMLLHSGETVEKWIAETGNGRGWNGLMLGV</sequence>
<name>A0A1J9QK47_9EURO</name>
<dbReference type="GO" id="GO:0005634">
    <property type="term" value="C:nucleus"/>
    <property type="evidence" value="ECO:0007669"/>
    <property type="project" value="TreeGrafter"/>
</dbReference>
<keyword evidence="4" id="KW-0539">Nucleus</keyword>
<keyword evidence="2" id="KW-0238">DNA-binding</keyword>
<dbReference type="VEuPathDB" id="FungiDB:AJ78_03559"/>
<evidence type="ECO:0000313" key="8">
    <source>
        <dbReference type="Proteomes" id="UP000182235"/>
    </source>
</evidence>
<evidence type="ECO:0000256" key="1">
    <source>
        <dbReference type="ARBA" id="ARBA00023015"/>
    </source>
</evidence>
<dbReference type="GO" id="GO:0000981">
    <property type="term" value="F:DNA-binding transcription factor activity, RNA polymerase II-specific"/>
    <property type="evidence" value="ECO:0007669"/>
    <property type="project" value="InterPro"/>
</dbReference>
<dbReference type="GO" id="GO:0008270">
    <property type="term" value="F:zinc ion binding"/>
    <property type="evidence" value="ECO:0007669"/>
    <property type="project" value="InterPro"/>
</dbReference>
<gene>
    <name evidence="7" type="ORF">AJ78_03559</name>
</gene>
<dbReference type="STRING" id="1447872.A0A1J9QK47"/>
<evidence type="ECO:0000256" key="5">
    <source>
        <dbReference type="SAM" id="MobiDB-lite"/>
    </source>
</evidence>
<dbReference type="InterPro" id="IPR001138">
    <property type="entry name" value="Zn2Cys6_DnaBD"/>
</dbReference>